<dbReference type="PANTHER" id="PTHR14152">
    <property type="entry name" value="SQUAMOUS CELL CARCINOMA ANTIGEN RECOGNISED BY CYTOTOXIC T LYMPHOCYTES"/>
    <property type="match status" value="1"/>
</dbReference>
<feature type="compositionally biased region" description="Basic and acidic residues" evidence="6">
    <location>
        <begin position="39"/>
        <end position="56"/>
    </location>
</feature>
<dbReference type="Pfam" id="PF19252">
    <property type="entry name" value="HIND"/>
    <property type="match status" value="1"/>
</dbReference>
<dbReference type="PANTHER" id="PTHR14152:SF5">
    <property type="entry name" value="U4_U6.U5 TRI-SNRNP-ASSOCIATED PROTEIN 1"/>
    <property type="match status" value="1"/>
</dbReference>
<feature type="region of interest" description="Disordered" evidence="6">
    <location>
        <begin position="1"/>
        <end position="128"/>
    </location>
</feature>
<dbReference type="Proteomes" id="UP001195483">
    <property type="component" value="Unassembled WGS sequence"/>
</dbReference>
<gene>
    <name evidence="7" type="ORF">CHS0354_038015</name>
</gene>
<evidence type="ECO:0000256" key="5">
    <source>
        <dbReference type="ARBA" id="ARBA00023242"/>
    </source>
</evidence>
<keyword evidence="4" id="KW-0508">mRNA splicing</keyword>
<dbReference type="Pfam" id="PF03343">
    <property type="entry name" value="SART-1"/>
    <property type="match status" value="1"/>
</dbReference>
<dbReference type="EMBL" id="JAEAOA010002219">
    <property type="protein sequence ID" value="KAK3609307.1"/>
    <property type="molecule type" value="Genomic_DNA"/>
</dbReference>
<evidence type="ECO:0000256" key="2">
    <source>
        <dbReference type="ARBA" id="ARBA00006076"/>
    </source>
</evidence>
<comment type="similarity">
    <text evidence="2">Belongs to the SNU66/SART1 family.</text>
</comment>
<feature type="compositionally biased region" description="Basic residues" evidence="6">
    <location>
        <begin position="710"/>
        <end position="725"/>
    </location>
</feature>
<accession>A0AAE0TF79</accession>
<comment type="caution">
    <text evidence="7">The sequence shown here is derived from an EMBL/GenBank/DDBJ whole genome shotgun (WGS) entry which is preliminary data.</text>
</comment>
<evidence type="ECO:0000256" key="4">
    <source>
        <dbReference type="ARBA" id="ARBA00023187"/>
    </source>
</evidence>
<sequence length="779" mass="89654">MGSSKKHKEKDREHKKKRKHRSKSRSRSREREKRRHREKDRERDVELEYDTFHLEREEGELEEERQDQGDGGGGLELSIEETNKLRAQLGLKPLEVNSSSGGNEEKESLKDDVHVPATNMGNIKQTEKLREKVELMKEKRHVLQKLSKVRTLGESDSDEDSAAWVRKMRAIQKEKDLAERRAKMLEEMDQEFGIGTLLEQEFKPKEKEYTSKSLKGLKVEHDIKNFQEGKTVILTLRDKDVLAEDDGETLINVNMVDDEKAAVNVENKKKKPDYNPYDDGEEDEYGLFRPKEVLSKYNEEIEGPKKKVFQLGSGGGYNVEADKQMDYIRQQLRAQSQSLTLTTPSIATEFYTPEEMQTKFKKVRKKPKKIRKKAVLTADELLAFAQEDDQDYGSRVRGRGRMKDEPMEEDGTYILPPGDHGKLPAEYTTPSSIPGLDLAIKKEPVDMADVRQTLDGEDYDDLDGPIEDLTGLPVEEEEIESELQSALHKARKMKQKKDKPAPEKVVEKMLKQEENNMSQDLGKGASIVLNSTAEFCRALGEIPTYGQSGNRDEMERDELLDFEQELIEQRRRQEEEEEKNTGWNEVEIDETPVTIEGEEKPVLDDEPVVNQGVAAALQLAVKKGYMQKELEKKTPGIKNTYMLAQNYSIEDKRYDDLDEKYKRRERHIGGALVEFKEKDGYKPEIKLNYNDDTGRMLSEKEAFRQLSHRFHGKGSGKKKTEKRAKKLEEESLMKQMSSTDTPLNTVALLKEKQIQEKTPYIVLSGNKGFTNTIVKANRE</sequence>
<feature type="region of interest" description="Disordered" evidence="6">
    <location>
        <begin position="570"/>
        <end position="606"/>
    </location>
</feature>
<feature type="compositionally biased region" description="Basic residues" evidence="6">
    <location>
        <begin position="1"/>
        <end position="38"/>
    </location>
</feature>
<evidence type="ECO:0000313" key="8">
    <source>
        <dbReference type="Proteomes" id="UP001195483"/>
    </source>
</evidence>
<proteinExistence type="inferred from homology"/>
<evidence type="ECO:0000313" key="7">
    <source>
        <dbReference type="EMBL" id="KAK3609307.1"/>
    </source>
</evidence>
<dbReference type="GO" id="GO:0000481">
    <property type="term" value="P:maturation of 5S rRNA"/>
    <property type="evidence" value="ECO:0007669"/>
    <property type="project" value="TreeGrafter"/>
</dbReference>
<dbReference type="GO" id="GO:0045292">
    <property type="term" value="P:mRNA cis splicing, via spliceosome"/>
    <property type="evidence" value="ECO:0007669"/>
    <property type="project" value="TreeGrafter"/>
</dbReference>
<name>A0AAE0TF79_9BIVA</name>
<protein>
    <recommendedName>
        <fullName evidence="9">U4/U6.U5 tri-snRNP-associated protein 1</fullName>
    </recommendedName>
</protein>
<feature type="region of interest" description="Disordered" evidence="6">
    <location>
        <begin position="392"/>
        <end position="423"/>
    </location>
</feature>
<dbReference type="AlphaFoldDB" id="A0AAE0TF79"/>
<keyword evidence="3" id="KW-0507">mRNA processing</keyword>
<keyword evidence="5" id="KW-0539">Nucleus</keyword>
<organism evidence="7 8">
    <name type="scientific">Potamilus streckersoni</name>
    <dbReference type="NCBI Taxonomy" id="2493646"/>
    <lineage>
        <taxon>Eukaryota</taxon>
        <taxon>Metazoa</taxon>
        <taxon>Spiralia</taxon>
        <taxon>Lophotrochozoa</taxon>
        <taxon>Mollusca</taxon>
        <taxon>Bivalvia</taxon>
        <taxon>Autobranchia</taxon>
        <taxon>Heteroconchia</taxon>
        <taxon>Palaeoheterodonta</taxon>
        <taxon>Unionida</taxon>
        <taxon>Unionoidea</taxon>
        <taxon>Unionidae</taxon>
        <taxon>Ambleminae</taxon>
        <taxon>Lampsilini</taxon>
        <taxon>Potamilus</taxon>
    </lineage>
</organism>
<reference evidence="7" key="2">
    <citation type="journal article" date="2021" name="Genome Biol. Evol.">
        <title>Developing a high-quality reference genome for a parasitic bivalve with doubly uniparental inheritance (Bivalvia: Unionida).</title>
        <authorList>
            <person name="Smith C.H."/>
        </authorList>
    </citation>
    <scope>NUCLEOTIDE SEQUENCE</scope>
    <source>
        <strain evidence="7">CHS0354</strain>
        <tissue evidence="7">Mantle</tissue>
    </source>
</reference>
<feature type="compositionally biased region" description="Basic and acidic residues" evidence="6">
    <location>
        <begin position="103"/>
        <end position="114"/>
    </location>
</feature>
<reference evidence="7" key="3">
    <citation type="submission" date="2023-05" db="EMBL/GenBank/DDBJ databases">
        <authorList>
            <person name="Smith C.H."/>
        </authorList>
    </citation>
    <scope>NUCLEOTIDE SEQUENCE</scope>
    <source>
        <strain evidence="7">CHS0354</strain>
        <tissue evidence="7">Mantle</tissue>
    </source>
</reference>
<reference evidence="7" key="1">
    <citation type="journal article" date="2021" name="Genome Biol. Evol.">
        <title>A High-Quality Reference Genome for a Parasitic Bivalve with Doubly Uniparental Inheritance (Bivalvia: Unionida).</title>
        <authorList>
            <person name="Smith C.H."/>
        </authorList>
    </citation>
    <scope>NUCLEOTIDE SEQUENCE</scope>
    <source>
        <strain evidence="7">CHS0354</strain>
    </source>
</reference>
<dbReference type="InterPro" id="IPR045347">
    <property type="entry name" value="HIND"/>
</dbReference>
<comment type="subcellular location">
    <subcellularLocation>
        <location evidence="1">Nucleus</location>
    </subcellularLocation>
</comment>
<feature type="region of interest" description="Disordered" evidence="6">
    <location>
        <begin position="710"/>
        <end position="740"/>
    </location>
</feature>
<evidence type="ECO:0000256" key="6">
    <source>
        <dbReference type="SAM" id="MobiDB-lite"/>
    </source>
</evidence>
<evidence type="ECO:0000256" key="1">
    <source>
        <dbReference type="ARBA" id="ARBA00004123"/>
    </source>
</evidence>
<dbReference type="InterPro" id="IPR005011">
    <property type="entry name" value="SNU66/SART1"/>
</dbReference>
<keyword evidence="8" id="KW-1185">Reference proteome</keyword>
<dbReference type="GO" id="GO:0046540">
    <property type="term" value="C:U4/U6 x U5 tri-snRNP complex"/>
    <property type="evidence" value="ECO:0007669"/>
    <property type="project" value="InterPro"/>
</dbReference>
<evidence type="ECO:0000256" key="3">
    <source>
        <dbReference type="ARBA" id="ARBA00022664"/>
    </source>
</evidence>
<evidence type="ECO:0008006" key="9">
    <source>
        <dbReference type="Google" id="ProtNLM"/>
    </source>
</evidence>